<reference evidence="5 6" key="1">
    <citation type="submission" date="2018-04" db="EMBL/GenBank/DDBJ databases">
        <title>Novel Campyloabacter and Helicobacter Species and Strains.</title>
        <authorList>
            <person name="Mannion A.J."/>
            <person name="Shen Z."/>
            <person name="Fox J.G."/>
        </authorList>
    </citation>
    <scope>NUCLEOTIDE SEQUENCE [LARGE SCALE GENOMIC DNA]</scope>
    <source>
        <strain evidence="5 6">MIT 97-5075</strain>
    </source>
</reference>
<feature type="domain" description="ParB-like N-terminal" evidence="4">
    <location>
        <begin position="35"/>
        <end position="125"/>
    </location>
</feature>
<dbReference type="Pfam" id="PF17762">
    <property type="entry name" value="HTH_ParB"/>
    <property type="match status" value="1"/>
</dbReference>
<dbReference type="SUPFAM" id="SSF110849">
    <property type="entry name" value="ParB/Sulfiredoxin"/>
    <property type="match status" value="1"/>
</dbReference>
<gene>
    <name evidence="5" type="ORF">CQA66_02585</name>
</gene>
<accession>A0A3D8J6K7</accession>
<dbReference type="InterPro" id="IPR004437">
    <property type="entry name" value="ParB/RepB/Spo0J"/>
</dbReference>
<dbReference type="AlphaFoldDB" id="A0A3D8J6K7"/>
<evidence type="ECO:0000256" key="1">
    <source>
        <dbReference type="ARBA" id="ARBA00006295"/>
    </source>
</evidence>
<dbReference type="InterPro" id="IPR050336">
    <property type="entry name" value="Chromosome_partition/occlusion"/>
</dbReference>
<dbReference type="RefSeq" id="WP_104762722.1">
    <property type="nucleotide sequence ID" value="NZ_FZPM01000006.1"/>
</dbReference>
<dbReference type="SMART" id="SM00470">
    <property type="entry name" value="ParB"/>
    <property type="match status" value="1"/>
</dbReference>
<comment type="caution">
    <text evidence="5">The sequence shown here is derived from an EMBL/GenBank/DDBJ whole genome shotgun (WGS) entry which is preliminary data.</text>
</comment>
<comment type="similarity">
    <text evidence="1">Belongs to the ParB family.</text>
</comment>
<keyword evidence="6" id="KW-1185">Reference proteome</keyword>
<organism evidence="5 6">
    <name type="scientific">Helicobacter aurati</name>
    <dbReference type="NCBI Taxonomy" id="137778"/>
    <lineage>
        <taxon>Bacteria</taxon>
        <taxon>Pseudomonadati</taxon>
        <taxon>Campylobacterota</taxon>
        <taxon>Epsilonproteobacteria</taxon>
        <taxon>Campylobacterales</taxon>
        <taxon>Helicobacteraceae</taxon>
        <taxon>Helicobacter</taxon>
    </lineage>
</organism>
<dbReference type="FunFam" id="1.10.10.2830:FF:000001">
    <property type="entry name" value="Chromosome partitioning protein ParB"/>
    <property type="match status" value="1"/>
</dbReference>
<keyword evidence="3" id="KW-0238">DNA-binding</keyword>
<evidence type="ECO:0000259" key="4">
    <source>
        <dbReference type="SMART" id="SM00470"/>
    </source>
</evidence>
<dbReference type="Pfam" id="PF02195">
    <property type="entry name" value="ParB_N"/>
    <property type="match status" value="1"/>
</dbReference>
<dbReference type="CDD" id="cd16393">
    <property type="entry name" value="SPO0J_N"/>
    <property type="match status" value="1"/>
</dbReference>
<sequence length="300" mass="34020">MAKKKALNTGLNELLADIDGVYQGVYETIDSQKIRHVHINNIQPNPNQPRKDFDEEKINELAESIKQHGLLQPLIVTECPDASYTLIIGERRLRAAKLAGLEEVAVIVSDIEQHKLRELALIENIQRENLNPIELATCYQALISEHNITHDELSQRLCKSRSQITNTLRLLGLRKETQNLIAQNKITQGHSKILIGLGEKDEETIIQSILGQKLNVRDTEILAKKIKEKKHIAESNETGIKQDSMSSSHIEKSKLKELQKILQHYRISTRAHTNSITLIFSDNASLQNLIESLHQNSINH</sequence>
<dbReference type="EMBL" id="NXLW01000003">
    <property type="protein sequence ID" value="RDU73129.1"/>
    <property type="molecule type" value="Genomic_DNA"/>
</dbReference>
<dbReference type="InterPro" id="IPR036086">
    <property type="entry name" value="ParB/Sulfiredoxin_sf"/>
</dbReference>
<dbReference type="InterPro" id="IPR003115">
    <property type="entry name" value="ParB_N"/>
</dbReference>
<dbReference type="FunFam" id="3.90.1530.30:FF:000001">
    <property type="entry name" value="Chromosome partitioning protein ParB"/>
    <property type="match status" value="1"/>
</dbReference>
<dbReference type="PANTHER" id="PTHR33375">
    <property type="entry name" value="CHROMOSOME-PARTITIONING PROTEIN PARB-RELATED"/>
    <property type="match status" value="1"/>
</dbReference>
<dbReference type="InterPro" id="IPR041468">
    <property type="entry name" value="HTH_ParB/Spo0J"/>
</dbReference>
<evidence type="ECO:0000313" key="6">
    <source>
        <dbReference type="Proteomes" id="UP000256424"/>
    </source>
</evidence>
<proteinExistence type="inferred from homology"/>
<dbReference type="GO" id="GO:0003677">
    <property type="term" value="F:DNA binding"/>
    <property type="evidence" value="ECO:0007669"/>
    <property type="project" value="UniProtKB-KW"/>
</dbReference>
<evidence type="ECO:0000256" key="3">
    <source>
        <dbReference type="ARBA" id="ARBA00023125"/>
    </source>
</evidence>
<dbReference type="PANTHER" id="PTHR33375:SF1">
    <property type="entry name" value="CHROMOSOME-PARTITIONING PROTEIN PARB-RELATED"/>
    <property type="match status" value="1"/>
</dbReference>
<dbReference type="GO" id="GO:0045881">
    <property type="term" value="P:positive regulation of sporulation resulting in formation of a cellular spore"/>
    <property type="evidence" value="ECO:0007669"/>
    <property type="project" value="TreeGrafter"/>
</dbReference>
<dbReference type="GO" id="GO:0005694">
    <property type="term" value="C:chromosome"/>
    <property type="evidence" value="ECO:0007669"/>
    <property type="project" value="TreeGrafter"/>
</dbReference>
<evidence type="ECO:0000313" key="5">
    <source>
        <dbReference type="EMBL" id="RDU73129.1"/>
    </source>
</evidence>
<protein>
    <submittedName>
        <fullName evidence="5">ParB/RepB/Spo0J family partition protein</fullName>
    </submittedName>
</protein>
<dbReference type="Gene3D" id="1.10.10.2830">
    <property type="match status" value="1"/>
</dbReference>
<dbReference type="NCBIfam" id="TIGR00180">
    <property type="entry name" value="parB_part"/>
    <property type="match status" value="1"/>
</dbReference>
<dbReference type="OrthoDB" id="9802051at2"/>
<keyword evidence="2" id="KW-0159">Chromosome partition</keyword>
<name>A0A3D8J6K7_9HELI</name>
<evidence type="ECO:0000256" key="2">
    <source>
        <dbReference type="ARBA" id="ARBA00022829"/>
    </source>
</evidence>
<dbReference type="Gene3D" id="3.90.1530.30">
    <property type="match status" value="1"/>
</dbReference>
<dbReference type="Proteomes" id="UP000256424">
    <property type="component" value="Unassembled WGS sequence"/>
</dbReference>
<dbReference type="GO" id="GO:0007059">
    <property type="term" value="P:chromosome segregation"/>
    <property type="evidence" value="ECO:0007669"/>
    <property type="project" value="UniProtKB-KW"/>
</dbReference>